<dbReference type="EMBL" id="AZMV01000002">
    <property type="protein sequence ID" value="ETY71927.1"/>
    <property type="molecule type" value="Genomic_DNA"/>
</dbReference>
<dbReference type="Pfam" id="PF25591">
    <property type="entry name" value="LRV_2"/>
    <property type="match status" value="2"/>
</dbReference>
<organism evidence="3 4">
    <name type="scientific">Bifidobacterium moukalabense DSM 27321</name>
    <dbReference type="NCBI Taxonomy" id="1435051"/>
    <lineage>
        <taxon>Bacteria</taxon>
        <taxon>Bacillati</taxon>
        <taxon>Actinomycetota</taxon>
        <taxon>Actinomycetes</taxon>
        <taxon>Bifidobacteriales</taxon>
        <taxon>Bifidobacteriaceae</taxon>
        <taxon>Bifidobacterium</taxon>
    </lineage>
</organism>
<dbReference type="InterPro" id="IPR057893">
    <property type="entry name" value="LRV_2"/>
</dbReference>
<dbReference type="AlphaFoldDB" id="W4NA38"/>
<evidence type="ECO:0000313" key="3">
    <source>
        <dbReference type="EMBL" id="ETY71927.1"/>
    </source>
</evidence>
<accession>W4NA38</accession>
<reference evidence="3 4" key="1">
    <citation type="journal article" date="2014" name="Genome Announc.">
        <title>The Genome Sequence of Bifidobacterium moukalabense DSM 27321 Highlights the Close Phylogenetic Relatedness with the Bifidobacterium dentium Taxon.</title>
        <authorList>
            <person name="Lugli G.A."/>
            <person name="Duranti S."/>
            <person name="Milani C."/>
            <person name="Turroni F."/>
            <person name="Viappiani A."/>
            <person name="Mangifesta M."/>
            <person name="van Sinderen D."/>
            <person name="Ventura M."/>
        </authorList>
    </citation>
    <scope>NUCLEOTIDE SEQUENCE [LARGE SCALE GENOMIC DNA]</scope>
    <source>
        <strain evidence="3 4">DSM 27321</strain>
    </source>
</reference>
<evidence type="ECO:0000313" key="4">
    <source>
        <dbReference type="Proteomes" id="UP000019155"/>
    </source>
</evidence>
<comment type="caution">
    <text evidence="3">The sequence shown here is derived from an EMBL/GenBank/DDBJ whole genome shotgun (WGS) entry which is preliminary data.</text>
</comment>
<keyword evidence="4" id="KW-1185">Reference proteome</keyword>
<dbReference type="PATRIC" id="fig|1435051.3.peg.664"/>
<name>W4NA38_9BIFI</name>
<sequence length="217" mass="24298">MVDYDTAAAAVQDPNTDPAFLAKIAYENPEFGANVAAHPRAYPGLIRWLAQFGDDRARQIVIQRGYAVPEAAVAPREQQVQDSPMQERQPVRPMPEQPVAQDHYAQPIHHVQPITDTSTEYLDPYTNPADLSEVADYAEPVQEPQPQQQQPIERNPYGFTAEMALTTTDQMQIAQIAQYAPELRACIARNPNTYPALLEWLAQLNDPAINAALRIRQ</sequence>
<evidence type="ECO:0000259" key="2">
    <source>
        <dbReference type="Pfam" id="PF25591"/>
    </source>
</evidence>
<proteinExistence type="predicted"/>
<dbReference type="Proteomes" id="UP000019155">
    <property type="component" value="Unassembled WGS sequence"/>
</dbReference>
<feature type="domain" description="Leucine rich repeat variant" evidence="2">
    <location>
        <begin position="6"/>
        <end position="64"/>
    </location>
</feature>
<gene>
    <name evidence="3" type="ORF">BMOU_0666</name>
</gene>
<dbReference type="STRING" id="1435051.BMOU_0666"/>
<evidence type="ECO:0000256" key="1">
    <source>
        <dbReference type="SAM" id="MobiDB-lite"/>
    </source>
</evidence>
<protein>
    <recommendedName>
        <fullName evidence="2">Leucine rich repeat variant domain-containing protein</fullName>
    </recommendedName>
</protein>
<feature type="domain" description="Leucine rich repeat variant" evidence="2">
    <location>
        <begin position="160"/>
        <end position="217"/>
    </location>
</feature>
<feature type="region of interest" description="Disordered" evidence="1">
    <location>
        <begin position="75"/>
        <end position="95"/>
    </location>
</feature>
<dbReference type="eggNOG" id="COG5602">
    <property type="taxonomic scope" value="Bacteria"/>
</dbReference>